<dbReference type="Gene3D" id="3.40.50.150">
    <property type="entry name" value="Vaccinia Virus protein VP39"/>
    <property type="match status" value="1"/>
</dbReference>
<dbReference type="AlphaFoldDB" id="A0A8J6NWA8"/>
<accession>A0A8J6NWA8</accession>
<dbReference type="Pfam" id="PF08241">
    <property type="entry name" value="Methyltransf_11"/>
    <property type="match status" value="1"/>
</dbReference>
<evidence type="ECO:0000259" key="1">
    <source>
        <dbReference type="Pfam" id="PF08241"/>
    </source>
</evidence>
<protein>
    <submittedName>
        <fullName evidence="2">Class I SAM-dependent methyltransferase</fullName>
    </submittedName>
</protein>
<name>A0A8J6NWA8_9BACT</name>
<sequence length="267" mass="31693">MHQTESNHFQTFYEEDKYIHLKNYLYNYRLRKMSVEKNLQYERYELMLEVGSGISPMITRTDRIIYTDLSFSAIKILRREQRIGRYVVADAMHLPFKAGVFSHAVSSEVLEHLEDDHKAIKELARAMKQSGRLIVTFPHRRKYFANDDRFVNHFRRYELPEMEYRLKAAGFRPMVIQKVLGPLEKITMCFVVFCFSMLQNRKPREIKNARKIKWINVFAPFFNWLNRLYMGPVWLDAMIMPRALSAVLLIDLILSEKPATKDGTITL</sequence>
<comment type="caution">
    <text evidence="2">The sequence shown here is derived from an EMBL/GenBank/DDBJ whole genome shotgun (WGS) entry which is preliminary data.</text>
</comment>
<keyword evidence="2" id="KW-0489">Methyltransferase</keyword>
<dbReference type="SUPFAM" id="SSF53335">
    <property type="entry name" value="S-adenosyl-L-methionine-dependent methyltransferases"/>
    <property type="match status" value="1"/>
</dbReference>
<dbReference type="Proteomes" id="UP000605201">
    <property type="component" value="Unassembled WGS sequence"/>
</dbReference>
<reference evidence="2 3" key="1">
    <citation type="submission" date="2020-08" db="EMBL/GenBank/DDBJ databases">
        <title>Bridging the membrane lipid divide: bacteria of the FCB group superphylum have the potential to synthesize archaeal ether lipids.</title>
        <authorList>
            <person name="Villanueva L."/>
            <person name="Von Meijenfeldt F.A.B."/>
            <person name="Westbye A.B."/>
            <person name="Yadav S."/>
            <person name="Hopmans E.C."/>
            <person name="Dutilh B.E."/>
            <person name="Sinninghe Damste J.S."/>
        </authorList>
    </citation>
    <scope>NUCLEOTIDE SEQUENCE [LARGE SCALE GENOMIC DNA]</scope>
    <source>
        <strain evidence="2">NIOZ-UU17</strain>
    </source>
</reference>
<gene>
    <name evidence="2" type="ORF">H8D96_18180</name>
</gene>
<dbReference type="InterPro" id="IPR029063">
    <property type="entry name" value="SAM-dependent_MTases_sf"/>
</dbReference>
<feature type="domain" description="Methyltransferase type 11" evidence="1">
    <location>
        <begin position="48"/>
        <end position="135"/>
    </location>
</feature>
<evidence type="ECO:0000313" key="3">
    <source>
        <dbReference type="Proteomes" id="UP000605201"/>
    </source>
</evidence>
<proteinExistence type="predicted"/>
<dbReference type="GO" id="GO:0008757">
    <property type="term" value="F:S-adenosylmethionine-dependent methyltransferase activity"/>
    <property type="evidence" value="ECO:0007669"/>
    <property type="project" value="InterPro"/>
</dbReference>
<dbReference type="EMBL" id="JACNIG010000343">
    <property type="protein sequence ID" value="MBC8433843.1"/>
    <property type="molecule type" value="Genomic_DNA"/>
</dbReference>
<evidence type="ECO:0000313" key="2">
    <source>
        <dbReference type="EMBL" id="MBC8433843.1"/>
    </source>
</evidence>
<dbReference type="GO" id="GO:0032259">
    <property type="term" value="P:methylation"/>
    <property type="evidence" value="ECO:0007669"/>
    <property type="project" value="UniProtKB-KW"/>
</dbReference>
<dbReference type="InterPro" id="IPR013216">
    <property type="entry name" value="Methyltransf_11"/>
</dbReference>
<keyword evidence="2" id="KW-0808">Transferase</keyword>
<organism evidence="2 3">
    <name type="scientific">Candidatus Desulfatibia vada</name>
    <dbReference type="NCBI Taxonomy" id="2841696"/>
    <lineage>
        <taxon>Bacteria</taxon>
        <taxon>Pseudomonadati</taxon>
        <taxon>Thermodesulfobacteriota</taxon>
        <taxon>Desulfobacteria</taxon>
        <taxon>Desulfobacterales</taxon>
        <taxon>Desulfobacterales incertae sedis</taxon>
        <taxon>Candidatus Desulfatibia</taxon>
    </lineage>
</organism>